<organism evidence="6 7">
    <name type="scientific">Heligmosomoides polygyrus</name>
    <name type="common">Parasitic roundworm</name>
    <dbReference type="NCBI Taxonomy" id="6339"/>
    <lineage>
        <taxon>Eukaryota</taxon>
        <taxon>Metazoa</taxon>
        <taxon>Ecdysozoa</taxon>
        <taxon>Nematoda</taxon>
        <taxon>Chromadorea</taxon>
        <taxon>Rhabditida</taxon>
        <taxon>Rhabditina</taxon>
        <taxon>Rhabditomorpha</taxon>
        <taxon>Strongyloidea</taxon>
        <taxon>Heligmosomidae</taxon>
        <taxon>Heligmosomoides</taxon>
    </lineage>
</organism>
<dbReference type="Proteomes" id="UP000050761">
    <property type="component" value="Unassembled WGS sequence"/>
</dbReference>
<accession>A0A3P8I8K3</accession>
<dbReference type="OrthoDB" id="5588846at2759"/>
<dbReference type="SMART" id="SM00472">
    <property type="entry name" value="MIR"/>
    <property type="match status" value="3"/>
</dbReference>
<dbReference type="PANTHER" id="PTHR46809:SF2">
    <property type="entry name" value="GH21273P"/>
    <property type="match status" value="1"/>
</dbReference>
<keyword evidence="6" id="KW-1185">Reference proteome</keyword>
<evidence type="ECO:0000259" key="4">
    <source>
        <dbReference type="PROSITE" id="PS50919"/>
    </source>
</evidence>
<feature type="signal peptide" evidence="3">
    <location>
        <begin position="1"/>
        <end position="18"/>
    </location>
</feature>
<feature type="domain" description="MIR" evidence="4">
    <location>
        <begin position="21"/>
        <end position="75"/>
    </location>
</feature>
<dbReference type="Gene3D" id="2.80.10.50">
    <property type="match status" value="1"/>
</dbReference>
<feature type="chain" id="PRO_5044552219" evidence="3">
    <location>
        <begin position="19"/>
        <end position="202"/>
    </location>
</feature>
<feature type="domain" description="MIR" evidence="4">
    <location>
        <begin position="83"/>
        <end position="139"/>
    </location>
</feature>
<dbReference type="WBParaSite" id="HPBE_0002551201-mRNA-1">
    <property type="protein sequence ID" value="HPBE_0002551201-mRNA-1"/>
    <property type="gene ID" value="HPBE_0002551201"/>
</dbReference>
<dbReference type="InterPro" id="IPR016093">
    <property type="entry name" value="MIR_motif"/>
</dbReference>
<keyword evidence="2" id="KW-0677">Repeat</keyword>
<dbReference type="PROSITE" id="PS50919">
    <property type="entry name" value="MIR"/>
    <property type="match status" value="2"/>
</dbReference>
<dbReference type="EMBL" id="UZAH01038039">
    <property type="protein sequence ID" value="VDP51786.1"/>
    <property type="molecule type" value="Genomic_DNA"/>
</dbReference>
<dbReference type="PANTHER" id="PTHR46809">
    <property type="entry name" value="STROMAL CELL-DERIVED FACTOR 2-LIKE PROTEIN"/>
    <property type="match status" value="1"/>
</dbReference>
<evidence type="ECO:0000256" key="3">
    <source>
        <dbReference type="SAM" id="SignalP"/>
    </source>
</evidence>
<dbReference type="InterPro" id="IPR036300">
    <property type="entry name" value="MIR_dom_sf"/>
</dbReference>
<keyword evidence="1 3" id="KW-0732">Signal</keyword>
<evidence type="ECO:0000256" key="1">
    <source>
        <dbReference type="ARBA" id="ARBA00022729"/>
    </source>
</evidence>
<dbReference type="SUPFAM" id="SSF82109">
    <property type="entry name" value="MIR domain"/>
    <property type="match status" value="1"/>
</dbReference>
<evidence type="ECO:0000313" key="5">
    <source>
        <dbReference type="EMBL" id="VDP51786.1"/>
    </source>
</evidence>
<accession>A0A183GS42</accession>
<name>A0A183GS42_HELPZ</name>
<evidence type="ECO:0000313" key="6">
    <source>
        <dbReference type="Proteomes" id="UP000050761"/>
    </source>
</evidence>
<evidence type="ECO:0000313" key="7">
    <source>
        <dbReference type="WBParaSite" id="HPBE_0002551201-mRNA-1"/>
    </source>
</evidence>
<dbReference type="Pfam" id="PF02815">
    <property type="entry name" value="MIR"/>
    <property type="match status" value="1"/>
</dbReference>
<dbReference type="AlphaFoldDB" id="A0A183GS42"/>
<gene>
    <name evidence="5" type="ORF">HPBE_LOCUS25511</name>
</gene>
<reference evidence="5 6" key="1">
    <citation type="submission" date="2018-11" db="EMBL/GenBank/DDBJ databases">
        <authorList>
            <consortium name="Pathogen Informatics"/>
        </authorList>
    </citation>
    <scope>NUCLEOTIDE SEQUENCE [LARGE SCALE GENOMIC DNA]</scope>
</reference>
<proteinExistence type="predicted"/>
<reference evidence="7" key="2">
    <citation type="submission" date="2019-09" db="UniProtKB">
        <authorList>
            <consortium name="WormBaseParasite"/>
        </authorList>
    </citation>
    <scope>IDENTIFICATION</scope>
</reference>
<evidence type="ECO:0000256" key="2">
    <source>
        <dbReference type="ARBA" id="ARBA00022737"/>
    </source>
</evidence>
<sequence length="202" mass="22244">MRWLAIFVTISCIHIGLSYDDELVTCGTVLKLSNANEGSRLHSHDVKYGSGSGQQSVTAVTASDDVNSHWQIYPPLEGSCHRGDPIKCGEKIRLKHLTTGCFLHTHHFQAPLSKHHQEVSCFGSTSQSDSGDNWIIMCDGEEWQESDAVKIKHADTNVYLALSGQQFGRPIHGQREVVGTDGFTSGGKWKAAEGVYMKKSKE</sequence>
<protein>
    <submittedName>
        <fullName evidence="7">MIR domain-containing protein</fullName>
    </submittedName>
</protein>